<dbReference type="PROSITE" id="PS50404">
    <property type="entry name" value="GST_NTER"/>
    <property type="match status" value="1"/>
</dbReference>
<evidence type="ECO:0000256" key="5">
    <source>
        <dbReference type="PROSITE-ProRule" id="PRU00519"/>
    </source>
</evidence>
<dbReference type="InterPro" id="IPR010987">
    <property type="entry name" value="Glutathione-S-Trfase_C-like"/>
</dbReference>
<reference evidence="10" key="1">
    <citation type="journal article" date="2010" name="Science">
        <title>Plasticity of animal genome architecture unmasked by rapid evolution of a pelagic tunicate.</title>
        <authorList>
            <person name="Denoeud F."/>
            <person name="Henriet S."/>
            <person name="Mungpakdee S."/>
            <person name="Aury J.M."/>
            <person name="Da Silva C."/>
            <person name="Brinkmann H."/>
            <person name="Mikhaleva J."/>
            <person name="Olsen L.C."/>
            <person name="Jubin C."/>
            <person name="Canestro C."/>
            <person name="Bouquet J.M."/>
            <person name="Danks G."/>
            <person name="Poulain J."/>
            <person name="Campsteijn C."/>
            <person name="Adamski M."/>
            <person name="Cross I."/>
            <person name="Yadetie F."/>
            <person name="Muffato M."/>
            <person name="Louis A."/>
            <person name="Butcher S."/>
            <person name="Tsagkogeorga G."/>
            <person name="Konrad A."/>
            <person name="Singh S."/>
            <person name="Jensen M.F."/>
            <person name="Cong E.H."/>
            <person name="Eikeseth-Otteraa H."/>
            <person name="Noel B."/>
            <person name="Anthouard V."/>
            <person name="Porcel B.M."/>
            <person name="Kachouri-Lafond R."/>
            <person name="Nishino A."/>
            <person name="Ugolini M."/>
            <person name="Chourrout P."/>
            <person name="Nishida H."/>
            <person name="Aasland R."/>
            <person name="Huzurbazar S."/>
            <person name="Westhof E."/>
            <person name="Delsuc F."/>
            <person name="Lehrach H."/>
            <person name="Reinhardt R."/>
            <person name="Weissenbach J."/>
            <person name="Roy S.W."/>
            <person name="Artiguenave F."/>
            <person name="Postlethwait J.H."/>
            <person name="Manak J.R."/>
            <person name="Thompson E.M."/>
            <person name="Jaillon O."/>
            <person name="Du Pasquier L."/>
            <person name="Boudinot P."/>
            <person name="Liberles D.A."/>
            <person name="Volff J.N."/>
            <person name="Philippe H."/>
            <person name="Lenhard B."/>
            <person name="Roest Crollius H."/>
            <person name="Wincker P."/>
            <person name="Chourrout D."/>
        </authorList>
    </citation>
    <scope>NUCLEOTIDE SEQUENCE [LARGE SCALE GENOMIC DNA]</scope>
</reference>
<evidence type="ECO:0000256" key="6">
    <source>
        <dbReference type="SAM" id="MobiDB-lite"/>
    </source>
</evidence>
<keyword evidence="3 5" id="KW-0251">Elongation factor</keyword>
<dbReference type="InterPro" id="IPR004045">
    <property type="entry name" value="Glutathione_S-Trfase_N"/>
</dbReference>
<gene>
    <name evidence="10" type="ORF">GSOID_T00028774001</name>
</gene>
<evidence type="ECO:0000259" key="8">
    <source>
        <dbReference type="PROSITE" id="PS50404"/>
    </source>
</evidence>
<name>E4YLC2_OIKDI</name>
<dbReference type="PROSITE" id="PS50040">
    <property type="entry name" value="EF1G_C"/>
    <property type="match status" value="1"/>
</dbReference>
<organism evidence="10">
    <name type="scientific">Oikopleura dioica</name>
    <name type="common">Tunicate</name>
    <dbReference type="NCBI Taxonomy" id="34765"/>
    <lineage>
        <taxon>Eukaryota</taxon>
        <taxon>Metazoa</taxon>
        <taxon>Chordata</taxon>
        <taxon>Tunicata</taxon>
        <taxon>Appendicularia</taxon>
        <taxon>Copelata</taxon>
        <taxon>Oikopleuridae</taxon>
        <taxon>Oikopleura</taxon>
    </lineage>
</organism>
<dbReference type="SMART" id="SM01183">
    <property type="entry name" value="EF1G"/>
    <property type="match status" value="1"/>
</dbReference>
<evidence type="ECO:0008006" key="11">
    <source>
        <dbReference type="Google" id="ProtNLM"/>
    </source>
</evidence>
<evidence type="ECO:0000256" key="3">
    <source>
        <dbReference type="ARBA" id="ARBA00022768"/>
    </source>
</evidence>
<evidence type="ECO:0000256" key="4">
    <source>
        <dbReference type="ARBA" id="ARBA00022917"/>
    </source>
</evidence>
<accession>E4YLC2</accession>
<evidence type="ECO:0000313" key="10">
    <source>
        <dbReference type="EMBL" id="CBY36283.1"/>
    </source>
</evidence>
<feature type="domain" description="EF-1-gamma C-terminal" evidence="7">
    <location>
        <begin position="251"/>
        <end position="415"/>
    </location>
</feature>
<keyword evidence="4 5" id="KW-0648">Protein biosynthesis</keyword>
<dbReference type="InterPro" id="IPR036282">
    <property type="entry name" value="Glutathione-S-Trfase_C_sf"/>
</dbReference>
<feature type="domain" description="GST C-terminal" evidence="9">
    <location>
        <begin position="79"/>
        <end position="212"/>
    </location>
</feature>
<dbReference type="PANTHER" id="PTHR43986">
    <property type="entry name" value="ELONGATION FACTOR 1-GAMMA"/>
    <property type="match status" value="1"/>
</dbReference>
<dbReference type="Gene3D" id="3.30.70.1010">
    <property type="entry name" value="Translation elongation factor EF1B, gamma chain, conserved domain"/>
    <property type="match status" value="1"/>
</dbReference>
<dbReference type="Proteomes" id="UP000011014">
    <property type="component" value="Unassembled WGS sequence"/>
</dbReference>
<dbReference type="Gene3D" id="1.20.1050.10">
    <property type="match status" value="1"/>
</dbReference>
<evidence type="ECO:0000259" key="7">
    <source>
        <dbReference type="PROSITE" id="PS50040"/>
    </source>
</evidence>
<dbReference type="InterPro" id="IPR036433">
    <property type="entry name" value="EF1B_G_C_sf"/>
</dbReference>
<dbReference type="InterPro" id="IPR050802">
    <property type="entry name" value="EF-GSTs"/>
</dbReference>
<sequence length="415" mass="46570">MGKLYSYADNFRANKIKAVAAISGYKLEIASDYVHGVTNKTAEFESKFFGKVPAFEDGSSALCNDNAIAHFVGNEQTRGGAKAHDVLCWAGFADNNLLPAIAQWVWPTLGVIAQNKQHVNEAKESLKKAFNFMNGYLATCTFLVGERITYADIAVALTLKSGYEQVFTPEWRKAFPHVNRWFLTTVNQPAVAGVVGDVKLAVKEATFDAKKYAEVTGKGAQNAAKKTAKKEKKAAAPAAAPAPAPAKEDKPVDPWAGLAKPCCDMDSWKRFYSNNDEDKSVEHFWNTVVTDEVKKEYSLWVGTYKYADELTQPFMAANLIGGMFQRIEKLRKHAFANCVVGGKPNDLNITGLWFWRGQTLAFPRSPDWQIDFEVYDWQKLEWDAPEVKEMVSKYWMWDEKAQFDGKPFNQAKTYK</sequence>
<evidence type="ECO:0000256" key="2">
    <source>
        <dbReference type="ARBA" id="ARBA00011237"/>
    </source>
</evidence>
<dbReference type="InterPro" id="IPR001662">
    <property type="entry name" value="EF1B_G_C"/>
</dbReference>
<dbReference type="CDD" id="cd03181">
    <property type="entry name" value="GST_C_EF1Bgamma_like"/>
    <property type="match status" value="1"/>
</dbReference>
<dbReference type="Pfam" id="PF02798">
    <property type="entry name" value="GST_N"/>
    <property type="match status" value="1"/>
</dbReference>
<dbReference type="InterPro" id="IPR004046">
    <property type="entry name" value="GST_C"/>
</dbReference>
<dbReference type="Gene3D" id="3.40.30.10">
    <property type="entry name" value="Glutaredoxin"/>
    <property type="match status" value="1"/>
</dbReference>
<comment type="subunit">
    <text evidence="2">EF-1 is composed of four subunits: alpha, beta, delta, and gamma.</text>
</comment>
<evidence type="ECO:0000256" key="1">
    <source>
        <dbReference type="ARBA" id="ARBA00003468"/>
    </source>
</evidence>
<dbReference type="GO" id="GO:0005634">
    <property type="term" value="C:nucleus"/>
    <property type="evidence" value="ECO:0007669"/>
    <property type="project" value="TreeGrafter"/>
</dbReference>
<dbReference type="CDD" id="cd03044">
    <property type="entry name" value="GST_N_EF1Bgamma"/>
    <property type="match status" value="1"/>
</dbReference>
<dbReference type="FunFam" id="3.30.70.1010:FF:000001">
    <property type="entry name" value="Elongation factor 1-gamma 1"/>
    <property type="match status" value="1"/>
</dbReference>
<dbReference type="EMBL" id="FN654750">
    <property type="protein sequence ID" value="CBY36283.1"/>
    <property type="molecule type" value="Genomic_DNA"/>
</dbReference>
<dbReference type="FunFam" id="1.20.1050.10:FF:000006">
    <property type="entry name" value="Elongation factor 1 gamma"/>
    <property type="match status" value="1"/>
</dbReference>
<protein>
    <recommendedName>
        <fullName evidence="11">Elongation factor 1-gamma</fullName>
    </recommendedName>
</protein>
<dbReference type="PROSITE" id="PS50405">
    <property type="entry name" value="GST_CTER"/>
    <property type="match status" value="1"/>
</dbReference>
<dbReference type="Pfam" id="PF00647">
    <property type="entry name" value="EF1G"/>
    <property type="match status" value="1"/>
</dbReference>
<proteinExistence type="predicted"/>
<dbReference type="GO" id="GO:0005737">
    <property type="term" value="C:cytoplasm"/>
    <property type="evidence" value="ECO:0007669"/>
    <property type="project" value="TreeGrafter"/>
</dbReference>
<feature type="domain" description="GST N-terminal" evidence="8">
    <location>
        <begin position="1"/>
        <end position="80"/>
    </location>
</feature>
<dbReference type="AlphaFoldDB" id="E4YLC2"/>
<comment type="function">
    <text evidence="1">Probably plays a role in anchoring the complex to other cellular components.</text>
</comment>
<dbReference type="GO" id="GO:0003746">
    <property type="term" value="F:translation elongation factor activity"/>
    <property type="evidence" value="ECO:0007669"/>
    <property type="project" value="UniProtKB-UniRule"/>
</dbReference>
<dbReference type="SUPFAM" id="SSF47616">
    <property type="entry name" value="GST C-terminal domain-like"/>
    <property type="match status" value="1"/>
</dbReference>
<dbReference type="SUPFAM" id="SSF89942">
    <property type="entry name" value="eEF1-gamma domain"/>
    <property type="match status" value="1"/>
</dbReference>
<dbReference type="PANTHER" id="PTHR43986:SF1">
    <property type="entry name" value="ELONGATION FACTOR 1-GAMMA"/>
    <property type="match status" value="1"/>
</dbReference>
<dbReference type="Pfam" id="PF00043">
    <property type="entry name" value="GST_C"/>
    <property type="match status" value="1"/>
</dbReference>
<feature type="region of interest" description="Disordered" evidence="6">
    <location>
        <begin position="223"/>
        <end position="251"/>
    </location>
</feature>
<evidence type="ECO:0000259" key="9">
    <source>
        <dbReference type="PROSITE" id="PS50405"/>
    </source>
</evidence>